<dbReference type="KEGG" id="hmp:K6T50_08275"/>
<protein>
    <submittedName>
        <fullName evidence="3">Uncharacterized protein</fullName>
    </submittedName>
</protein>
<feature type="transmembrane region" description="Helical" evidence="2">
    <location>
        <begin position="41"/>
        <end position="62"/>
    </location>
</feature>
<dbReference type="EMBL" id="CP081958">
    <property type="protein sequence ID" value="QZP36333.1"/>
    <property type="molecule type" value="Genomic_DNA"/>
</dbReference>
<keyword evidence="2" id="KW-0472">Membrane</keyword>
<keyword evidence="2" id="KW-1133">Transmembrane helix</keyword>
<reference evidence="3 4" key="1">
    <citation type="journal article" date="2021" name="Int. J. Syst. Evol. Microbiol.">
        <title>Halobaculum halophilum sp. nov. and Halobaculum salinum sp. nov., isolated from salt lake and saline soil.</title>
        <authorList>
            <person name="Cui H.L."/>
            <person name="Shi X.W."/>
            <person name="Yin X.M."/>
            <person name="Yang X.Y."/>
            <person name="Hou J."/>
            <person name="Zhu L."/>
        </authorList>
    </citation>
    <scope>NUCLEOTIDE SEQUENCE [LARGE SCALE GENOMIC DNA]</scope>
    <source>
        <strain evidence="3 4">NBRC 109044</strain>
    </source>
</reference>
<dbReference type="PROSITE" id="PS51318">
    <property type="entry name" value="TAT"/>
    <property type="match status" value="1"/>
</dbReference>
<name>A0A8T8W9A0_9EURY</name>
<dbReference type="AlphaFoldDB" id="A0A8T8W9A0"/>
<keyword evidence="2" id="KW-0812">Transmembrane</keyword>
<gene>
    <name evidence="3" type="ORF">K6T50_08275</name>
</gene>
<accession>A0A8T8W9A0</accession>
<feature type="transmembrane region" description="Helical" evidence="2">
    <location>
        <begin position="69"/>
        <end position="92"/>
    </location>
</feature>
<feature type="region of interest" description="Disordered" evidence="1">
    <location>
        <begin position="112"/>
        <end position="132"/>
    </location>
</feature>
<evidence type="ECO:0000313" key="3">
    <source>
        <dbReference type="EMBL" id="QZP36333.1"/>
    </source>
</evidence>
<evidence type="ECO:0000256" key="2">
    <source>
        <dbReference type="SAM" id="Phobius"/>
    </source>
</evidence>
<keyword evidence="4" id="KW-1185">Reference proteome</keyword>
<dbReference type="Proteomes" id="UP000826254">
    <property type="component" value="Chromosome"/>
</dbReference>
<dbReference type="InterPro" id="IPR006311">
    <property type="entry name" value="TAT_signal"/>
</dbReference>
<proteinExistence type="predicted"/>
<evidence type="ECO:0000256" key="1">
    <source>
        <dbReference type="SAM" id="MobiDB-lite"/>
    </source>
</evidence>
<sequence length="132" mass="12465">MHTGRPSTPKRTVSRSLSALAAAVAVGAALAFPSARAIGDPFAALLAVGAVAAAVVGAGAAWTDRGGLLWRAAAAASAVAAVAAATVGFAFAPAAACLASAALVGGCGDRTGDAGRAGPSGSNPVARERDRG</sequence>
<organism evidence="3 4">
    <name type="scientific">Halobaculum magnesiiphilum</name>
    <dbReference type="NCBI Taxonomy" id="1017351"/>
    <lineage>
        <taxon>Archaea</taxon>
        <taxon>Methanobacteriati</taxon>
        <taxon>Methanobacteriota</taxon>
        <taxon>Stenosarchaea group</taxon>
        <taxon>Halobacteria</taxon>
        <taxon>Halobacteriales</taxon>
        <taxon>Haloferacaceae</taxon>
        <taxon>Halobaculum</taxon>
    </lineage>
</organism>
<evidence type="ECO:0000313" key="4">
    <source>
        <dbReference type="Proteomes" id="UP000826254"/>
    </source>
</evidence>
<dbReference type="GeneID" id="67178131"/>
<dbReference type="RefSeq" id="WP_222606156.1">
    <property type="nucleotide sequence ID" value="NZ_CP081958.1"/>
</dbReference>